<feature type="transmembrane region" description="Helical" evidence="6">
    <location>
        <begin position="52"/>
        <end position="72"/>
    </location>
</feature>
<evidence type="ECO:0000256" key="2">
    <source>
        <dbReference type="ARBA" id="ARBA00022475"/>
    </source>
</evidence>
<evidence type="ECO:0000313" key="9">
    <source>
        <dbReference type="Proteomes" id="UP001487305"/>
    </source>
</evidence>
<evidence type="ECO:0000256" key="3">
    <source>
        <dbReference type="ARBA" id="ARBA00022692"/>
    </source>
</evidence>
<evidence type="ECO:0000256" key="4">
    <source>
        <dbReference type="ARBA" id="ARBA00022989"/>
    </source>
</evidence>
<proteinExistence type="predicted"/>
<feature type="domain" description="Phage shock protein PspC N-terminal" evidence="7">
    <location>
        <begin position="87"/>
        <end position="143"/>
    </location>
</feature>
<sequence>MSVNKFSQYPKSAQIAIIVGVGCVLFGVWRLFGVAFGYGWWNAIQRGLGTLFSYLWPVALICAGLYVVWAAMTGRLKGVSTVDWKKPFGRSVTDRRIAGVCGGVAQFLGIDPAIVRVLVLILFVVSPAFTVLAYIAAAIFIPEL</sequence>
<keyword evidence="3 6" id="KW-0812">Transmembrane</keyword>
<keyword evidence="9" id="KW-1185">Reference proteome</keyword>
<evidence type="ECO:0000313" key="8">
    <source>
        <dbReference type="EMBL" id="MEQ3363565.1"/>
    </source>
</evidence>
<keyword evidence="4 6" id="KW-1133">Transmembrane helix</keyword>
<dbReference type="RefSeq" id="WP_146007815.1">
    <property type="nucleotide sequence ID" value="NZ_DBFADM010000031.1"/>
</dbReference>
<dbReference type="PANTHER" id="PTHR33885">
    <property type="entry name" value="PHAGE SHOCK PROTEIN C"/>
    <property type="match status" value="1"/>
</dbReference>
<gene>
    <name evidence="8" type="ORF">AAA083_11335</name>
</gene>
<dbReference type="Proteomes" id="UP001487305">
    <property type="component" value="Unassembled WGS sequence"/>
</dbReference>
<evidence type="ECO:0000256" key="5">
    <source>
        <dbReference type="ARBA" id="ARBA00023136"/>
    </source>
</evidence>
<organism evidence="8 9">
    <name type="scientific">Raoultibacter massiliensis</name>
    <dbReference type="NCBI Taxonomy" id="1852371"/>
    <lineage>
        <taxon>Bacteria</taxon>
        <taxon>Bacillati</taxon>
        <taxon>Actinomycetota</taxon>
        <taxon>Coriobacteriia</taxon>
        <taxon>Eggerthellales</taxon>
        <taxon>Eggerthellaceae</taxon>
        <taxon>Raoultibacter</taxon>
    </lineage>
</organism>
<dbReference type="Pfam" id="PF04024">
    <property type="entry name" value="PspC"/>
    <property type="match status" value="1"/>
</dbReference>
<feature type="transmembrane region" description="Helical" evidence="6">
    <location>
        <begin position="12"/>
        <end position="32"/>
    </location>
</feature>
<accession>A0ABV1JEQ8</accession>
<dbReference type="EMBL" id="JBBNOP010000009">
    <property type="protein sequence ID" value="MEQ3363565.1"/>
    <property type="molecule type" value="Genomic_DNA"/>
</dbReference>
<comment type="subcellular location">
    <subcellularLocation>
        <location evidence="1">Cell membrane</location>
        <topology evidence="1">Single-pass membrane protein</topology>
    </subcellularLocation>
</comment>
<evidence type="ECO:0000259" key="7">
    <source>
        <dbReference type="Pfam" id="PF04024"/>
    </source>
</evidence>
<keyword evidence="2" id="KW-1003">Cell membrane</keyword>
<keyword evidence="5 6" id="KW-0472">Membrane</keyword>
<evidence type="ECO:0000256" key="1">
    <source>
        <dbReference type="ARBA" id="ARBA00004162"/>
    </source>
</evidence>
<reference evidence="8 9" key="1">
    <citation type="submission" date="2024-04" db="EMBL/GenBank/DDBJ databases">
        <title>Human intestinal bacterial collection.</title>
        <authorList>
            <person name="Pauvert C."/>
            <person name="Hitch T.C.A."/>
            <person name="Clavel T."/>
        </authorList>
    </citation>
    <scope>NUCLEOTIDE SEQUENCE [LARGE SCALE GENOMIC DNA]</scope>
    <source>
        <strain evidence="8 9">CLA-KB-H42</strain>
    </source>
</reference>
<feature type="transmembrane region" description="Helical" evidence="6">
    <location>
        <begin position="117"/>
        <end position="141"/>
    </location>
</feature>
<dbReference type="InterPro" id="IPR052027">
    <property type="entry name" value="PspC"/>
</dbReference>
<comment type="caution">
    <text evidence="8">The sequence shown here is derived from an EMBL/GenBank/DDBJ whole genome shotgun (WGS) entry which is preliminary data.</text>
</comment>
<dbReference type="PANTHER" id="PTHR33885:SF3">
    <property type="entry name" value="PHAGE SHOCK PROTEIN C"/>
    <property type="match status" value="1"/>
</dbReference>
<evidence type="ECO:0000256" key="6">
    <source>
        <dbReference type="SAM" id="Phobius"/>
    </source>
</evidence>
<protein>
    <submittedName>
        <fullName evidence="8">PspC domain-containing protein</fullName>
    </submittedName>
</protein>
<dbReference type="PROSITE" id="PS51257">
    <property type="entry name" value="PROKAR_LIPOPROTEIN"/>
    <property type="match status" value="1"/>
</dbReference>
<name>A0ABV1JEQ8_9ACTN</name>
<dbReference type="InterPro" id="IPR007168">
    <property type="entry name" value="Phageshock_PspC_N"/>
</dbReference>